<evidence type="ECO:0000313" key="2">
    <source>
        <dbReference type="EMBL" id="ADB15642.1"/>
    </source>
</evidence>
<name>D2R7E6_PIRSD</name>
<dbReference type="KEGG" id="psl:Psta_0957"/>
<gene>
    <name evidence="2" type="ordered locus">Psta_0957</name>
</gene>
<dbReference type="Proteomes" id="UP000001887">
    <property type="component" value="Chromosome"/>
</dbReference>
<accession>D2R7E6</accession>
<keyword evidence="3" id="KW-1185">Reference proteome</keyword>
<keyword evidence="1" id="KW-0812">Transmembrane</keyword>
<feature type="transmembrane region" description="Helical" evidence="1">
    <location>
        <begin position="311"/>
        <end position="331"/>
    </location>
</feature>
<organism evidence="2 3">
    <name type="scientific">Pirellula staleyi (strain ATCC 27377 / DSM 6068 / ICPB 4128)</name>
    <name type="common">Pirella staleyi</name>
    <dbReference type="NCBI Taxonomy" id="530564"/>
    <lineage>
        <taxon>Bacteria</taxon>
        <taxon>Pseudomonadati</taxon>
        <taxon>Planctomycetota</taxon>
        <taxon>Planctomycetia</taxon>
        <taxon>Pirellulales</taxon>
        <taxon>Pirellulaceae</taxon>
        <taxon>Pirellula</taxon>
    </lineage>
</organism>
<feature type="transmembrane region" description="Helical" evidence="1">
    <location>
        <begin position="208"/>
        <end position="228"/>
    </location>
</feature>
<protein>
    <submittedName>
        <fullName evidence="2">Uncharacterized protein</fullName>
    </submittedName>
</protein>
<keyword evidence="1" id="KW-0472">Membrane</keyword>
<sequence>MALQASWPLKVGEGIGPLRLGMTHSEVLRALAATGVAFEFSESEHEWMEIAPQAIELTFEEEEPYRLLDIVSSHPELAIEGEKIVGATLDVALLAIGNKQFSRTMWRADSDPYDSLFAGEMTGPSTGEREENPRELLLRGTLWLKESSIGLVMQYGRVHQVVLRLPEFVPKKGLGQLSKKQLEMAIDPKLPELFAYAKTTAPRRGWSLLKLLATFALVVSLVACVVLATQAQSAWSDPQIYSGKVTAIEEGAAPKYDVQYQDSAGVTHTLRWEAADFYMLPREVGEATDVLYLKSDPERVLSRPRVRDIGMLWYAPYGIAAMVIYSVLLLVDSFWKR</sequence>
<reference evidence="2 3" key="1">
    <citation type="journal article" date="2009" name="Stand. Genomic Sci.">
        <title>Complete genome sequence of Pirellula staleyi type strain (ATCC 27377).</title>
        <authorList>
            <person name="Clum A."/>
            <person name="Tindall B.J."/>
            <person name="Sikorski J."/>
            <person name="Ivanova N."/>
            <person name="Mavrommatis K."/>
            <person name="Lucas S."/>
            <person name="Glavina del Rio T."/>
            <person name="Nolan M."/>
            <person name="Chen F."/>
            <person name="Tice H."/>
            <person name="Pitluck S."/>
            <person name="Cheng J.F."/>
            <person name="Chertkov O."/>
            <person name="Brettin T."/>
            <person name="Han C."/>
            <person name="Detter J.C."/>
            <person name="Kuske C."/>
            <person name="Bruce D."/>
            <person name="Goodwin L."/>
            <person name="Ovchinikova G."/>
            <person name="Pati A."/>
            <person name="Mikhailova N."/>
            <person name="Chen A."/>
            <person name="Palaniappan K."/>
            <person name="Land M."/>
            <person name="Hauser L."/>
            <person name="Chang Y.J."/>
            <person name="Jeffries C.D."/>
            <person name="Chain P."/>
            <person name="Rohde M."/>
            <person name="Goker M."/>
            <person name="Bristow J."/>
            <person name="Eisen J.A."/>
            <person name="Markowitz V."/>
            <person name="Hugenholtz P."/>
            <person name="Kyrpides N.C."/>
            <person name="Klenk H.P."/>
            <person name="Lapidus A."/>
        </authorList>
    </citation>
    <scope>NUCLEOTIDE SEQUENCE [LARGE SCALE GENOMIC DNA]</scope>
    <source>
        <strain evidence="3">ATCC 27377 / DSM 6068 / ICPB 4128</strain>
    </source>
</reference>
<dbReference type="eggNOG" id="ENOG502ZX4C">
    <property type="taxonomic scope" value="Bacteria"/>
</dbReference>
<evidence type="ECO:0000313" key="3">
    <source>
        <dbReference type="Proteomes" id="UP000001887"/>
    </source>
</evidence>
<evidence type="ECO:0000256" key="1">
    <source>
        <dbReference type="SAM" id="Phobius"/>
    </source>
</evidence>
<dbReference type="AlphaFoldDB" id="D2R7E6"/>
<keyword evidence="1" id="KW-1133">Transmembrane helix</keyword>
<dbReference type="OrthoDB" id="5701146at2"/>
<dbReference type="EMBL" id="CP001848">
    <property type="protein sequence ID" value="ADB15642.1"/>
    <property type="molecule type" value="Genomic_DNA"/>
</dbReference>
<dbReference type="HOGENOM" id="CLU_823508_0_0_0"/>
<proteinExistence type="predicted"/>